<reference evidence="7" key="1">
    <citation type="submission" date="2017-09" db="EMBL/GenBank/DDBJ databases">
        <title>Genome sequence of Nannocystis excedens DSM 71.</title>
        <authorList>
            <person name="Blom J."/>
        </authorList>
    </citation>
    <scope>NUCLEOTIDE SEQUENCE [LARGE SCALE GENOMIC DNA]</scope>
    <source>
        <strain evidence="7">type strain: E19</strain>
    </source>
</reference>
<dbReference type="PANTHER" id="PTHR43630">
    <property type="entry name" value="POLY-BETA-1,6-N-ACETYL-D-GLUCOSAMINE SYNTHASE"/>
    <property type="match status" value="1"/>
</dbReference>
<dbReference type="InterPro" id="IPR029044">
    <property type="entry name" value="Nucleotide-diphossugar_trans"/>
</dbReference>
<evidence type="ECO:0000256" key="3">
    <source>
        <dbReference type="ARBA" id="ARBA00022679"/>
    </source>
</evidence>
<dbReference type="Proteomes" id="UP000223606">
    <property type="component" value="Chromosome 1"/>
</dbReference>
<evidence type="ECO:0000313" key="6">
    <source>
        <dbReference type="EMBL" id="SON58006.1"/>
    </source>
</evidence>
<gene>
    <name evidence="6" type="primary">icaA</name>
    <name evidence="6" type="ORF">HDIA_4465</name>
</gene>
<feature type="domain" description="Glycosyltransferase 2-like" evidence="5">
    <location>
        <begin position="49"/>
        <end position="206"/>
    </location>
</feature>
<feature type="transmembrane region" description="Helical" evidence="4">
    <location>
        <begin position="315"/>
        <end position="332"/>
    </location>
</feature>
<keyword evidence="4" id="KW-0472">Membrane</keyword>
<evidence type="ECO:0000256" key="1">
    <source>
        <dbReference type="ARBA" id="ARBA00006739"/>
    </source>
</evidence>
<keyword evidence="7" id="KW-1185">Reference proteome</keyword>
<dbReference type="Pfam" id="PF00535">
    <property type="entry name" value="Glycos_transf_2"/>
    <property type="match status" value="1"/>
</dbReference>
<dbReference type="PANTHER" id="PTHR43630:SF1">
    <property type="entry name" value="POLY-BETA-1,6-N-ACETYL-D-GLUCOSAMINE SYNTHASE"/>
    <property type="match status" value="1"/>
</dbReference>
<keyword evidence="3 6" id="KW-0808">Transferase</keyword>
<name>A0A2C9DCL6_9HYPH</name>
<organism evidence="6 7">
    <name type="scientific">Hartmannibacter diazotrophicus</name>
    <dbReference type="NCBI Taxonomy" id="1482074"/>
    <lineage>
        <taxon>Bacteria</taxon>
        <taxon>Pseudomonadati</taxon>
        <taxon>Pseudomonadota</taxon>
        <taxon>Alphaproteobacteria</taxon>
        <taxon>Hyphomicrobiales</taxon>
        <taxon>Pleomorphomonadaceae</taxon>
        <taxon>Hartmannibacter</taxon>
    </lineage>
</organism>
<dbReference type="EC" id="2.4.1.-" evidence="6"/>
<proteinExistence type="inferred from homology"/>
<dbReference type="SUPFAM" id="SSF53448">
    <property type="entry name" value="Nucleotide-diphospho-sugar transferases"/>
    <property type="match status" value="1"/>
</dbReference>
<accession>A0A2C9DCL6</accession>
<dbReference type="AlphaFoldDB" id="A0A2C9DCL6"/>
<sequence length="373" mass="41629">MIWAILLLVCVLLVVYPYLVYPRILEGIKKKPLLPPLEGEKLTYALLFCAYNEEKVLPQTIENLRLIKKTWPELEILAYADCCSDRTFEILDAAKDVLTAVEGTERKGKPSGMRQLVTMTEADVAIFMDANVIVDPATIRRFEDYFSRPDVGAVAGTLHYINEEDSTAAHVGGLYWRLEEKIKRLESETGSTMGADGSLFAMRRQFYPFVRADLQDDFMASMEVLFHGYRCVSAPDILAYEKGAVASASEFRRKRRIACGAFSTHREMWPEIRTLGSLDRFKYVSHKLLRWLGAFFLLVGYGAALMLAVHYGLGAAFVGLTIVVLALGAVAFRLKVGPVVKIVEILSAIVATGVGVLESIKGAKYAIWNPVER</sequence>
<dbReference type="KEGG" id="hdi:HDIA_4465"/>
<evidence type="ECO:0000259" key="5">
    <source>
        <dbReference type="Pfam" id="PF00535"/>
    </source>
</evidence>
<protein>
    <submittedName>
        <fullName evidence="6">Poly-beta-1,6-N-acetyl-D-glucosamine synthase</fullName>
        <ecNumber evidence="6">2.4.1.-</ecNumber>
    </submittedName>
</protein>
<keyword evidence="4" id="KW-0812">Transmembrane</keyword>
<dbReference type="EMBL" id="LT960614">
    <property type="protein sequence ID" value="SON58006.1"/>
    <property type="molecule type" value="Genomic_DNA"/>
</dbReference>
<keyword evidence="2 6" id="KW-0328">Glycosyltransferase</keyword>
<evidence type="ECO:0000256" key="2">
    <source>
        <dbReference type="ARBA" id="ARBA00022676"/>
    </source>
</evidence>
<comment type="similarity">
    <text evidence="1">Belongs to the glycosyltransferase 2 family.</text>
</comment>
<evidence type="ECO:0000313" key="7">
    <source>
        <dbReference type="Proteomes" id="UP000223606"/>
    </source>
</evidence>
<dbReference type="Gene3D" id="3.90.550.10">
    <property type="entry name" value="Spore Coat Polysaccharide Biosynthesis Protein SpsA, Chain A"/>
    <property type="match status" value="1"/>
</dbReference>
<dbReference type="InterPro" id="IPR001173">
    <property type="entry name" value="Glyco_trans_2-like"/>
</dbReference>
<feature type="transmembrane region" description="Helical" evidence="4">
    <location>
        <begin position="288"/>
        <end position="308"/>
    </location>
</feature>
<keyword evidence="4" id="KW-1133">Transmembrane helix</keyword>
<dbReference type="GO" id="GO:0016757">
    <property type="term" value="F:glycosyltransferase activity"/>
    <property type="evidence" value="ECO:0007669"/>
    <property type="project" value="UniProtKB-KW"/>
</dbReference>
<evidence type="ECO:0000256" key="4">
    <source>
        <dbReference type="SAM" id="Phobius"/>
    </source>
</evidence>